<dbReference type="Proteomes" id="UP000238642">
    <property type="component" value="Unassembled WGS sequence"/>
</dbReference>
<sequence length="120" mass="13822">MLINELSKRTGVSIATLRYYENYGMFKGVSDEKVRTNNYKHYDELVVEKIEIIKGAKEVGFTLAEIKDLLENWHSEQLSVEKKIAVVNSKINEVDAKIRQLTEVKKLLARCIEDIENGMC</sequence>
<dbReference type="PANTHER" id="PTHR30204">
    <property type="entry name" value="REDOX-CYCLING DRUG-SENSING TRANSCRIPTIONAL ACTIVATOR SOXR"/>
    <property type="match status" value="1"/>
</dbReference>
<keyword evidence="7" id="KW-1185">Reference proteome</keyword>
<proteinExistence type="predicted"/>
<evidence type="ECO:0000313" key="6">
    <source>
        <dbReference type="EMBL" id="PRD56802.1"/>
    </source>
</evidence>
<feature type="domain" description="HTH merR-type" evidence="5">
    <location>
        <begin position="1"/>
        <end position="72"/>
    </location>
</feature>
<gene>
    <name evidence="6" type="ORF">C5749_06145</name>
</gene>
<protein>
    <submittedName>
        <fullName evidence="6">MerR family transcriptional regulator</fullName>
    </submittedName>
</protein>
<dbReference type="GO" id="GO:0003677">
    <property type="term" value="F:DNA binding"/>
    <property type="evidence" value="ECO:0007669"/>
    <property type="project" value="UniProtKB-KW"/>
</dbReference>
<dbReference type="PANTHER" id="PTHR30204:SF69">
    <property type="entry name" value="MERR-FAMILY TRANSCRIPTIONAL REGULATOR"/>
    <property type="match status" value="1"/>
</dbReference>
<keyword evidence="2" id="KW-0805">Transcription regulation</keyword>
<dbReference type="InterPro" id="IPR047057">
    <property type="entry name" value="MerR_fam"/>
</dbReference>
<dbReference type="PROSITE" id="PS50937">
    <property type="entry name" value="HTH_MERR_2"/>
    <property type="match status" value="1"/>
</dbReference>
<dbReference type="Pfam" id="PF13411">
    <property type="entry name" value="MerR_1"/>
    <property type="match status" value="1"/>
</dbReference>
<keyword evidence="3" id="KW-0238">DNA-binding</keyword>
<keyword evidence="1" id="KW-0678">Repressor</keyword>
<dbReference type="RefSeq" id="WP_105723972.1">
    <property type="nucleotide sequence ID" value="NZ_PVBS01000001.1"/>
</dbReference>
<reference evidence="6 7" key="1">
    <citation type="submission" date="2018-02" db="EMBL/GenBank/DDBJ databases">
        <title>The draft genome of Sphingobacterium gobiense H7.</title>
        <authorList>
            <person name="Li L."/>
            <person name="Liu L."/>
            <person name="Zhang X."/>
            <person name="Wang T."/>
            <person name="Liang L."/>
        </authorList>
    </citation>
    <scope>NUCLEOTIDE SEQUENCE [LARGE SCALE GENOMIC DNA]</scope>
    <source>
        <strain evidence="6 7">ACCC 05757</strain>
    </source>
</reference>
<accession>A0A2S9JU37</accession>
<dbReference type="GO" id="GO:0003700">
    <property type="term" value="F:DNA-binding transcription factor activity"/>
    <property type="evidence" value="ECO:0007669"/>
    <property type="project" value="InterPro"/>
</dbReference>
<dbReference type="InterPro" id="IPR009061">
    <property type="entry name" value="DNA-bd_dom_put_sf"/>
</dbReference>
<keyword evidence="4" id="KW-0804">Transcription</keyword>
<comment type="caution">
    <text evidence="6">The sequence shown here is derived from an EMBL/GenBank/DDBJ whole genome shotgun (WGS) entry which is preliminary data.</text>
</comment>
<dbReference type="AlphaFoldDB" id="A0A2S9JU37"/>
<name>A0A2S9JU37_9SPHI</name>
<evidence type="ECO:0000259" key="5">
    <source>
        <dbReference type="PROSITE" id="PS50937"/>
    </source>
</evidence>
<evidence type="ECO:0000313" key="7">
    <source>
        <dbReference type="Proteomes" id="UP000238642"/>
    </source>
</evidence>
<dbReference type="EMBL" id="PVBS01000001">
    <property type="protein sequence ID" value="PRD56802.1"/>
    <property type="molecule type" value="Genomic_DNA"/>
</dbReference>
<dbReference type="OrthoDB" id="9791488at2"/>
<evidence type="ECO:0000256" key="4">
    <source>
        <dbReference type="ARBA" id="ARBA00023163"/>
    </source>
</evidence>
<dbReference type="SUPFAM" id="SSF46955">
    <property type="entry name" value="Putative DNA-binding domain"/>
    <property type="match status" value="1"/>
</dbReference>
<dbReference type="InterPro" id="IPR000551">
    <property type="entry name" value="MerR-type_HTH_dom"/>
</dbReference>
<organism evidence="6 7">
    <name type="scientific">Sphingobacterium gobiense</name>
    <dbReference type="NCBI Taxonomy" id="1382456"/>
    <lineage>
        <taxon>Bacteria</taxon>
        <taxon>Pseudomonadati</taxon>
        <taxon>Bacteroidota</taxon>
        <taxon>Sphingobacteriia</taxon>
        <taxon>Sphingobacteriales</taxon>
        <taxon>Sphingobacteriaceae</taxon>
        <taxon>Sphingobacterium</taxon>
    </lineage>
</organism>
<dbReference type="Gene3D" id="1.10.1660.10">
    <property type="match status" value="1"/>
</dbReference>
<evidence type="ECO:0000256" key="1">
    <source>
        <dbReference type="ARBA" id="ARBA00022491"/>
    </source>
</evidence>
<evidence type="ECO:0000256" key="3">
    <source>
        <dbReference type="ARBA" id="ARBA00023125"/>
    </source>
</evidence>
<evidence type="ECO:0000256" key="2">
    <source>
        <dbReference type="ARBA" id="ARBA00023015"/>
    </source>
</evidence>
<dbReference type="SMART" id="SM00422">
    <property type="entry name" value="HTH_MERR"/>
    <property type="match status" value="1"/>
</dbReference>